<dbReference type="Gene3D" id="3.30.200.20">
    <property type="entry name" value="Phosphorylase Kinase, domain 1"/>
    <property type="match status" value="1"/>
</dbReference>
<dbReference type="InterPro" id="IPR000873">
    <property type="entry name" value="AMP-dep_synth/lig_dom"/>
</dbReference>
<evidence type="ECO:0000256" key="2">
    <source>
        <dbReference type="ARBA" id="ARBA00022553"/>
    </source>
</evidence>
<feature type="compositionally biased region" description="Basic and acidic residues" evidence="7">
    <location>
        <begin position="206"/>
        <end position="218"/>
    </location>
</feature>
<accession>A0A178EZF0</accession>
<sequence length="925" mass="103065">MRELDPLVSEFQHDKHRPREAEALLTLRKVASMVKPIMRQRMWKVGTLCEFYPSTQNLLGLNVNHGQKICLRLRQPYDERQFLPIEQVVDTMLHELCHIVHGPHDQKFHALWNQLRDEHEQLLSRGYTGEGFLSTGHRLGGRRIPMDEARRLARAAAEKRCVLSSGTGKKLGGAPALPGADIRKVLADAAERRASVTKGCASGTTEGDRLAEEATRNGFRTKAEMEDANEKAIMEAYIELIQQEEREQYGDAYTPPSSSNPMGPQALVPPTPNPAGTSSKLQSSNSTIFSSNSDINDIKSWTCSTCTFINKPLFLACEVCATERTSDTNFSPPSKAISKLAQEKKIGKQPYPSGRHGWTKTRKSAVQAIIELEKNQPPKPKRYLGYPTLYAYGPQRPKLSITMTSASRSRKLSTTPFVKLDSSGKTKEEELPEYIAEDFYPVYIGDVLASKYLVVAKLGFGSTSTIWLCRDVQRPVARKVLDDRHVYYSRPMPTATGLPVLSDLGEARIGPQGHRGDIMPGIYRAPEVISDTNGIPRSTYGQWALCQEQSLEMRELRFSGEDRGLYLGFLRRVLRWLPEERPTAEELAYDDFLMQEILSARSLVQLTTILRRRTEAICRDIEATVIISSAEQRTTSSTFVKTVIVVDNTIKNDKKIHIPRQTPVRPDDVAYIAYTSGSIGIPKEIMIEHSSFCLNSISSSNAHNLDHSSRVLQFASYPFDVSIHENLTPLILGGCVCIPLESQRVNQLKDAIVGLGVNWMELTPSVARLLQPEDIPSVKTLVLGGEAMLPADISMWSDKVRLVCAYGPAECTVVSTVLSEDCQPGIIGRSYAETCWIMDKDNHHQLVTIGVTGELVIGGFIVGRGYLNRPQQTASAFIQNPDWLPKVTPMGSNMRLYKTGDLARYNSDGTIMCQGRKDTQVKLHG</sequence>
<gene>
    <name evidence="10" type="ORF">A7C99_3782</name>
</gene>
<dbReference type="InterPro" id="IPR011009">
    <property type="entry name" value="Kinase-like_dom_sf"/>
</dbReference>
<dbReference type="VEuPathDB" id="FungiDB:TERG_12481"/>
<dbReference type="PROSITE" id="PS01358">
    <property type="entry name" value="ZF_RANBP2_1"/>
    <property type="match status" value="1"/>
</dbReference>
<dbReference type="VEuPathDB" id="FungiDB:TERG_12482"/>
<dbReference type="InterPro" id="IPR020845">
    <property type="entry name" value="AMP-binding_CS"/>
</dbReference>
<dbReference type="Gene3D" id="2.30.30.380">
    <property type="entry name" value="Zn-finger domain of Sec23/24"/>
    <property type="match status" value="1"/>
</dbReference>
<feature type="region of interest" description="Disordered" evidence="7">
    <location>
        <begin position="194"/>
        <end position="218"/>
    </location>
</feature>
<name>A0A178EZF0_TRIRU</name>
<evidence type="ECO:0000256" key="5">
    <source>
        <dbReference type="ARBA" id="ARBA00022833"/>
    </source>
</evidence>
<dbReference type="Gene3D" id="3.40.50.12780">
    <property type="entry name" value="N-terminal domain of ligase-like"/>
    <property type="match status" value="1"/>
</dbReference>
<dbReference type="PROSITE" id="PS00455">
    <property type="entry name" value="AMP_BINDING"/>
    <property type="match status" value="1"/>
</dbReference>
<dbReference type="SUPFAM" id="SSF90209">
    <property type="entry name" value="Ran binding protein zinc finger-like"/>
    <property type="match status" value="1"/>
</dbReference>
<organism evidence="10 11">
    <name type="scientific">Trichophyton rubrum</name>
    <name type="common">Athlete's foot fungus</name>
    <name type="synonym">Epidermophyton rubrum</name>
    <dbReference type="NCBI Taxonomy" id="5551"/>
    <lineage>
        <taxon>Eukaryota</taxon>
        <taxon>Fungi</taxon>
        <taxon>Dikarya</taxon>
        <taxon>Ascomycota</taxon>
        <taxon>Pezizomycotina</taxon>
        <taxon>Eurotiomycetes</taxon>
        <taxon>Eurotiomycetidae</taxon>
        <taxon>Onygenales</taxon>
        <taxon>Arthrodermataceae</taxon>
        <taxon>Trichophyton</taxon>
    </lineage>
</organism>
<evidence type="ECO:0000256" key="6">
    <source>
        <dbReference type="PROSITE-ProRule" id="PRU00322"/>
    </source>
</evidence>
<evidence type="ECO:0000256" key="7">
    <source>
        <dbReference type="SAM" id="MobiDB-lite"/>
    </source>
</evidence>
<dbReference type="SUPFAM" id="SSF56801">
    <property type="entry name" value="Acetyl-CoA synthetase-like"/>
    <property type="match status" value="1"/>
</dbReference>
<evidence type="ECO:0000256" key="4">
    <source>
        <dbReference type="ARBA" id="ARBA00022771"/>
    </source>
</evidence>
<dbReference type="InterPro" id="IPR013536">
    <property type="entry name" value="WLM_dom"/>
</dbReference>
<keyword evidence="3" id="KW-0479">Metal-binding</keyword>
<evidence type="ECO:0000259" key="8">
    <source>
        <dbReference type="PROSITE" id="PS50199"/>
    </source>
</evidence>
<evidence type="ECO:0000313" key="10">
    <source>
        <dbReference type="EMBL" id="OAL65298.1"/>
    </source>
</evidence>
<keyword evidence="1" id="KW-0596">Phosphopantetheine</keyword>
<dbReference type="EMBL" id="LHPM01000014">
    <property type="protein sequence ID" value="OAL65298.1"/>
    <property type="molecule type" value="Genomic_DNA"/>
</dbReference>
<keyword evidence="4 6" id="KW-0863">Zinc-finger</keyword>
<dbReference type="AlphaFoldDB" id="A0A178EZF0"/>
<dbReference type="PROSITE" id="PS51397">
    <property type="entry name" value="WLM"/>
    <property type="match status" value="1"/>
</dbReference>
<evidence type="ECO:0000256" key="3">
    <source>
        <dbReference type="ARBA" id="ARBA00022723"/>
    </source>
</evidence>
<dbReference type="GO" id="GO:0005737">
    <property type="term" value="C:cytoplasm"/>
    <property type="evidence" value="ECO:0007669"/>
    <property type="project" value="TreeGrafter"/>
</dbReference>
<comment type="caution">
    <text evidence="10">The sequence shown here is derived from an EMBL/GenBank/DDBJ whole genome shotgun (WGS) entry which is preliminary data.</text>
</comment>
<evidence type="ECO:0000256" key="1">
    <source>
        <dbReference type="ARBA" id="ARBA00022450"/>
    </source>
</evidence>
<feature type="region of interest" description="Disordered" evidence="7">
    <location>
        <begin position="250"/>
        <end position="286"/>
    </location>
</feature>
<dbReference type="PANTHER" id="PTHR45527">
    <property type="entry name" value="NONRIBOSOMAL PEPTIDE SYNTHETASE"/>
    <property type="match status" value="1"/>
</dbReference>
<dbReference type="GO" id="GO:0044550">
    <property type="term" value="P:secondary metabolite biosynthetic process"/>
    <property type="evidence" value="ECO:0007669"/>
    <property type="project" value="TreeGrafter"/>
</dbReference>
<evidence type="ECO:0000259" key="9">
    <source>
        <dbReference type="PROSITE" id="PS51397"/>
    </source>
</evidence>
<dbReference type="Proteomes" id="UP000243015">
    <property type="component" value="Unassembled WGS sequence"/>
</dbReference>
<reference evidence="10 11" key="1">
    <citation type="submission" date="2016-05" db="EMBL/GenBank/DDBJ databases">
        <title>Genome sequencing of Trichophyton rubrum CMCC(F)T1i isolated from hair.</title>
        <authorList>
            <person name="Zhan P."/>
            <person name="Tao Y."/>
            <person name="Liu W."/>
        </authorList>
    </citation>
    <scope>NUCLEOTIDE SEQUENCE [LARGE SCALE GENOMIC DNA]</scope>
    <source>
        <strain evidence="11">CMCC(F)T1i</strain>
    </source>
</reference>
<dbReference type="VEuPathDB" id="FungiDB:TERG_12483"/>
<dbReference type="GO" id="GO:0043041">
    <property type="term" value="P:amino acid activation for nonribosomal peptide biosynthetic process"/>
    <property type="evidence" value="ECO:0007669"/>
    <property type="project" value="TreeGrafter"/>
</dbReference>
<keyword evidence="5" id="KW-0862">Zinc</keyword>
<dbReference type="InterPro" id="IPR042099">
    <property type="entry name" value="ANL_N_sf"/>
</dbReference>
<dbReference type="PROSITE" id="PS50199">
    <property type="entry name" value="ZF_RANBP2_2"/>
    <property type="match status" value="1"/>
</dbReference>
<feature type="domain" description="WLM" evidence="9">
    <location>
        <begin position="1"/>
        <end position="195"/>
    </location>
</feature>
<evidence type="ECO:0000313" key="11">
    <source>
        <dbReference type="Proteomes" id="UP000243015"/>
    </source>
</evidence>
<dbReference type="InterPro" id="IPR001876">
    <property type="entry name" value="Znf_RanBP2"/>
</dbReference>
<protein>
    <submittedName>
        <fullName evidence="10">Zinc metallopeptidase</fullName>
    </submittedName>
</protein>
<dbReference type="GO" id="GO:0008270">
    <property type="term" value="F:zinc ion binding"/>
    <property type="evidence" value="ECO:0007669"/>
    <property type="project" value="UniProtKB-KW"/>
</dbReference>
<dbReference type="InterPro" id="IPR036443">
    <property type="entry name" value="Znf_RanBP2_sf"/>
</dbReference>
<dbReference type="Pfam" id="PF00501">
    <property type="entry name" value="AMP-binding"/>
    <property type="match status" value="1"/>
</dbReference>
<dbReference type="SUPFAM" id="SSF56112">
    <property type="entry name" value="Protein kinase-like (PK-like)"/>
    <property type="match status" value="1"/>
</dbReference>
<dbReference type="PANTHER" id="PTHR45527:SF1">
    <property type="entry name" value="FATTY ACID SYNTHASE"/>
    <property type="match status" value="1"/>
</dbReference>
<proteinExistence type="predicted"/>
<dbReference type="Pfam" id="PF08325">
    <property type="entry name" value="WLM"/>
    <property type="match status" value="1"/>
</dbReference>
<dbReference type="VEuPathDB" id="FungiDB:TERG_06938"/>
<dbReference type="GO" id="GO:0031177">
    <property type="term" value="F:phosphopantetheine binding"/>
    <property type="evidence" value="ECO:0007669"/>
    <property type="project" value="TreeGrafter"/>
</dbReference>
<keyword evidence="2" id="KW-0597">Phosphoprotein</keyword>
<feature type="domain" description="RanBP2-type" evidence="8">
    <location>
        <begin position="297"/>
        <end position="326"/>
    </location>
</feature>